<dbReference type="AlphaFoldDB" id="A0A0Q9WSV8"/>
<dbReference type="OrthoDB" id="7860203at2759"/>
<gene>
    <name evidence="2" type="primary">Dwil\GK27960</name>
    <name evidence="2" type="ORF">Dwil_GK27960</name>
</gene>
<name>A0A0Q9WSV8_DROWI</name>
<reference evidence="2 3" key="1">
    <citation type="journal article" date="2007" name="Nature">
        <title>Evolution of genes and genomes on the Drosophila phylogeny.</title>
        <authorList>
            <consortium name="Drosophila 12 Genomes Consortium"/>
            <person name="Clark A.G."/>
            <person name="Eisen M.B."/>
            <person name="Smith D.R."/>
            <person name="Bergman C.M."/>
            <person name="Oliver B."/>
            <person name="Markow T.A."/>
            <person name="Kaufman T.C."/>
            <person name="Kellis M."/>
            <person name="Gelbart W."/>
            <person name="Iyer V.N."/>
            <person name="Pollard D.A."/>
            <person name="Sackton T.B."/>
            <person name="Larracuente A.M."/>
            <person name="Singh N.D."/>
            <person name="Abad J.P."/>
            <person name="Abt D.N."/>
            <person name="Adryan B."/>
            <person name="Aguade M."/>
            <person name="Akashi H."/>
            <person name="Anderson W.W."/>
            <person name="Aquadro C.F."/>
            <person name="Ardell D.H."/>
            <person name="Arguello R."/>
            <person name="Artieri C.G."/>
            <person name="Barbash D.A."/>
            <person name="Barker D."/>
            <person name="Barsanti P."/>
            <person name="Batterham P."/>
            <person name="Batzoglou S."/>
            <person name="Begun D."/>
            <person name="Bhutkar A."/>
            <person name="Blanco E."/>
            <person name="Bosak S.A."/>
            <person name="Bradley R.K."/>
            <person name="Brand A.D."/>
            <person name="Brent M.R."/>
            <person name="Brooks A.N."/>
            <person name="Brown R.H."/>
            <person name="Butlin R.K."/>
            <person name="Caggese C."/>
            <person name="Calvi B.R."/>
            <person name="Bernardo de Carvalho A."/>
            <person name="Caspi A."/>
            <person name="Castrezana S."/>
            <person name="Celniker S.E."/>
            <person name="Chang J.L."/>
            <person name="Chapple C."/>
            <person name="Chatterji S."/>
            <person name="Chinwalla A."/>
            <person name="Civetta A."/>
            <person name="Clifton S.W."/>
            <person name="Comeron J.M."/>
            <person name="Costello J.C."/>
            <person name="Coyne J.A."/>
            <person name="Daub J."/>
            <person name="David R.G."/>
            <person name="Delcher A.L."/>
            <person name="Delehaunty K."/>
            <person name="Do C.B."/>
            <person name="Ebling H."/>
            <person name="Edwards K."/>
            <person name="Eickbush T."/>
            <person name="Evans J.D."/>
            <person name="Filipski A."/>
            <person name="Findeiss S."/>
            <person name="Freyhult E."/>
            <person name="Fulton L."/>
            <person name="Fulton R."/>
            <person name="Garcia A.C."/>
            <person name="Gardiner A."/>
            <person name="Garfield D.A."/>
            <person name="Garvin B.E."/>
            <person name="Gibson G."/>
            <person name="Gilbert D."/>
            <person name="Gnerre S."/>
            <person name="Godfrey J."/>
            <person name="Good R."/>
            <person name="Gotea V."/>
            <person name="Gravely B."/>
            <person name="Greenberg A.J."/>
            <person name="Griffiths-Jones S."/>
            <person name="Gross S."/>
            <person name="Guigo R."/>
            <person name="Gustafson E.A."/>
            <person name="Haerty W."/>
            <person name="Hahn M.W."/>
            <person name="Halligan D.L."/>
            <person name="Halpern A.L."/>
            <person name="Halter G.M."/>
            <person name="Han M.V."/>
            <person name="Heger A."/>
            <person name="Hillier L."/>
            <person name="Hinrichs A.S."/>
            <person name="Holmes I."/>
            <person name="Hoskins R.A."/>
            <person name="Hubisz M.J."/>
            <person name="Hultmark D."/>
            <person name="Huntley M.A."/>
            <person name="Jaffe D.B."/>
            <person name="Jagadeeshan S."/>
            <person name="Jeck W.R."/>
            <person name="Johnson J."/>
            <person name="Jones C.D."/>
            <person name="Jordan W.C."/>
            <person name="Karpen G.H."/>
            <person name="Kataoka E."/>
            <person name="Keightley P.D."/>
            <person name="Kheradpour P."/>
            <person name="Kirkness E.F."/>
            <person name="Koerich L.B."/>
            <person name="Kristiansen K."/>
            <person name="Kudrna D."/>
            <person name="Kulathinal R.J."/>
            <person name="Kumar S."/>
            <person name="Kwok R."/>
            <person name="Lander E."/>
            <person name="Langley C.H."/>
            <person name="Lapoint R."/>
            <person name="Lazzaro B.P."/>
            <person name="Lee S.J."/>
            <person name="Levesque L."/>
            <person name="Li R."/>
            <person name="Lin C.F."/>
            <person name="Lin M.F."/>
            <person name="Lindblad-Toh K."/>
            <person name="Llopart A."/>
            <person name="Long M."/>
            <person name="Low L."/>
            <person name="Lozovsky E."/>
            <person name="Lu J."/>
            <person name="Luo M."/>
            <person name="Machado C.A."/>
            <person name="Makalowski W."/>
            <person name="Marzo M."/>
            <person name="Matsuda M."/>
            <person name="Matzkin L."/>
            <person name="McAllister B."/>
            <person name="McBride C.S."/>
            <person name="McKernan B."/>
            <person name="McKernan K."/>
            <person name="Mendez-Lago M."/>
            <person name="Minx P."/>
            <person name="Mollenhauer M.U."/>
            <person name="Montooth K."/>
            <person name="Mount S.M."/>
            <person name="Mu X."/>
            <person name="Myers E."/>
            <person name="Negre B."/>
            <person name="Newfeld S."/>
            <person name="Nielsen R."/>
            <person name="Noor M.A."/>
            <person name="O'Grady P."/>
            <person name="Pachter L."/>
            <person name="Papaceit M."/>
            <person name="Parisi M.J."/>
            <person name="Parisi M."/>
            <person name="Parts L."/>
            <person name="Pedersen J.S."/>
            <person name="Pesole G."/>
            <person name="Phillippy A.M."/>
            <person name="Ponting C.P."/>
            <person name="Pop M."/>
            <person name="Porcelli D."/>
            <person name="Powell J.R."/>
            <person name="Prohaska S."/>
            <person name="Pruitt K."/>
            <person name="Puig M."/>
            <person name="Quesneville H."/>
            <person name="Ram K.R."/>
            <person name="Rand D."/>
            <person name="Rasmussen M.D."/>
            <person name="Reed L.K."/>
            <person name="Reenan R."/>
            <person name="Reily A."/>
            <person name="Remington K.A."/>
            <person name="Rieger T.T."/>
            <person name="Ritchie M.G."/>
            <person name="Robin C."/>
            <person name="Rogers Y.H."/>
            <person name="Rohde C."/>
            <person name="Rozas J."/>
            <person name="Rubenfield M.J."/>
            <person name="Ruiz A."/>
            <person name="Russo S."/>
            <person name="Salzberg S.L."/>
            <person name="Sanchez-Gracia A."/>
            <person name="Saranga D.J."/>
            <person name="Sato H."/>
            <person name="Schaeffer S.W."/>
            <person name="Schatz M.C."/>
            <person name="Schlenke T."/>
            <person name="Schwartz R."/>
            <person name="Segarra C."/>
            <person name="Singh R.S."/>
            <person name="Sirot L."/>
            <person name="Sirota M."/>
            <person name="Sisneros N.B."/>
            <person name="Smith C.D."/>
            <person name="Smith T.F."/>
            <person name="Spieth J."/>
            <person name="Stage D.E."/>
            <person name="Stark A."/>
            <person name="Stephan W."/>
            <person name="Strausberg R.L."/>
            <person name="Strempel S."/>
            <person name="Sturgill D."/>
            <person name="Sutton G."/>
            <person name="Sutton G.G."/>
            <person name="Tao W."/>
            <person name="Teichmann S."/>
            <person name="Tobari Y.N."/>
            <person name="Tomimura Y."/>
            <person name="Tsolas J.M."/>
            <person name="Valente V.L."/>
            <person name="Venter E."/>
            <person name="Venter J.C."/>
            <person name="Vicario S."/>
            <person name="Vieira F.G."/>
            <person name="Vilella A.J."/>
            <person name="Villasante A."/>
            <person name="Walenz B."/>
            <person name="Wang J."/>
            <person name="Wasserman M."/>
            <person name="Watts T."/>
            <person name="Wilson D."/>
            <person name="Wilson R.K."/>
            <person name="Wing R.A."/>
            <person name="Wolfner M.F."/>
            <person name="Wong A."/>
            <person name="Wong G.K."/>
            <person name="Wu C.I."/>
            <person name="Wu G."/>
            <person name="Yamamoto D."/>
            <person name="Yang H.P."/>
            <person name="Yang S.P."/>
            <person name="Yorke J.A."/>
            <person name="Yoshida K."/>
            <person name="Zdobnov E."/>
            <person name="Zhang P."/>
            <person name="Zhang Y."/>
            <person name="Zimin A.V."/>
            <person name="Baldwin J."/>
            <person name="Abdouelleil A."/>
            <person name="Abdulkadir J."/>
            <person name="Abebe A."/>
            <person name="Abera B."/>
            <person name="Abreu J."/>
            <person name="Acer S.C."/>
            <person name="Aftuck L."/>
            <person name="Alexander A."/>
            <person name="An P."/>
            <person name="Anderson E."/>
            <person name="Anderson S."/>
            <person name="Arachi H."/>
            <person name="Azer M."/>
            <person name="Bachantsang P."/>
            <person name="Barry A."/>
            <person name="Bayul T."/>
            <person name="Berlin A."/>
            <person name="Bessette D."/>
            <person name="Bloom T."/>
            <person name="Blye J."/>
            <person name="Boguslavskiy L."/>
            <person name="Bonnet C."/>
            <person name="Boukhgalter B."/>
            <person name="Bourzgui I."/>
            <person name="Brown A."/>
            <person name="Cahill P."/>
            <person name="Channer S."/>
            <person name="Cheshatsang Y."/>
            <person name="Chuda L."/>
            <person name="Citroen M."/>
            <person name="Collymore A."/>
            <person name="Cooke P."/>
            <person name="Costello M."/>
            <person name="D'Aco K."/>
            <person name="Daza R."/>
            <person name="De Haan G."/>
            <person name="DeGray S."/>
            <person name="DeMaso C."/>
            <person name="Dhargay N."/>
            <person name="Dooley K."/>
            <person name="Dooley E."/>
            <person name="Doricent M."/>
            <person name="Dorje P."/>
            <person name="Dorjee K."/>
            <person name="Dupes A."/>
            <person name="Elong R."/>
            <person name="Falk J."/>
            <person name="Farina A."/>
            <person name="Faro S."/>
            <person name="Ferguson D."/>
            <person name="Fisher S."/>
            <person name="Foley C.D."/>
            <person name="Franke A."/>
            <person name="Friedrich D."/>
            <person name="Gadbois L."/>
            <person name="Gearin G."/>
            <person name="Gearin C.R."/>
            <person name="Giannoukos G."/>
            <person name="Goode T."/>
            <person name="Graham J."/>
            <person name="Grandbois E."/>
            <person name="Grewal S."/>
            <person name="Gyaltsen K."/>
            <person name="Hafez N."/>
            <person name="Hagos B."/>
            <person name="Hall J."/>
            <person name="Henson C."/>
            <person name="Hollinger A."/>
            <person name="Honan T."/>
            <person name="Huard M.D."/>
            <person name="Hughes L."/>
            <person name="Hurhula B."/>
            <person name="Husby M.E."/>
            <person name="Kamat A."/>
            <person name="Kanga B."/>
            <person name="Kashin S."/>
            <person name="Khazanovich D."/>
            <person name="Kisner P."/>
            <person name="Lance K."/>
            <person name="Lara M."/>
            <person name="Lee W."/>
            <person name="Lennon N."/>
            <person name="Letendre F."/>
            <person name="LeVine R."/>
            <person name="Lipovsky A."/>
            <person name="Liu X."/>
            <person name="Liu J."/>
            <person name="Liu S."/>
            <person name="Lokyitsang T."/>
            <person name="Lokyitsang Y."/>
            <person name="Lubonja R."/>
            <person name="Lui A."/>
            <person name="MacDonald P."/>
            <person name="Magnisalis V."/>
            <person name="Maru K."/>
            <person name="Matthews C."/>
            <person name="McCusker W."/>
            <person name="McDonough S."/>
            <person name="Mehta T."/>
            <person name="Meldrim J."/>
            <person name="Meneus L."/>
            <person name="Mihai O."/>
            <person name="Mihalev A."/>
            <person name="Mihova T."/>
            <person name="Mittelman R."/>
            <person name="Mlenga V."/>
            <person name="Montmayeur A."/>
            <person name="Mulrain L."/>
            <person name="Navidi A."/>
            <person name="Naylor J."/>
            <person name="Negash T."/>
            <person name="Nguyen T."/>
            <person name="Nguyen N."/>
            <person name="Nicol R."/>
            <person name="Norbu C."/>
            <person name="Norbu N."/>
            <person name="Novod N."/>
            <person name="O'Neill B."/>
            <person name="Osman S."/>
            <person name="Markiewicz E."/>
            <person name="Oyono O.L."/>
            <person name="Patti C."/>
            <person name="Phunkhang P."/>
            <person name="Pierre F."/>
            <person name="Priest M."/>
            <person name="Raghuraman S."/>
            <person name="Rege F."/>
            <person name="Reyes R."/>
            <person name="Rise C."/>
            <person name="Rogov P."/>
            <person name="Ross K."/>
            <person name="Ryan E."/>
            <person name="Settipalli S."/>
            <person name="Shea T."/>
            <person name="Sherpa N."/>
            <person name="Shi L."/>
            <person name="Shih D."/>
            <person name="Sparrow T."/>
            <person name="Spaulding J."/>
            <person name="Stalker J."/>
            <person name="Stange-Thomann N."/>
            <person name="Stavropoulos S."/>
            <person name="Stone C."/>
            <person name="Strader C."/>
            <person name="Tesfaye S."/>
            <person name="Thomson T."/>
            <person name="Thoulutsang Y."/>
            <person name="Thoulutsang D."/>
            <person name="Topham K."/>
            <person name="Topping I."/>
            <person name="Tsamla T."/>
            <person name="Vassiliev H."/>
            <person name="Vo A."/>
            <person name="Wangchuk T."/>
            <person name="Wangdi T."/>
            <person name="Weiand M."/>
            <person name="Wilkinson J."/>
            <person name="Wilson A."/>
            <person name="Yadav S."/>
            <person name="Young G."/>
            <person name="Yu Q."/>
            <person name="Zembek L."/>
            <person name="Zhong D."/>
            <person name="Zimmer A."/>
            <person name="Zwirko Z."/>
            <person name="Jaffe D.B."/>
            <person name="Alvarez P."/>
            <person name="Brockman W."/>
            <person name="Butler J."/>
            <person name="Chin C."/>
            <person name="Gnerre S."/>
            <person name="Grabherr M."/>
            <person name="Kleber M."/>
            <person name="Mauceli E."/>
            <person name="MacCallum I."/>
        </authorList>
    </citation>
    <scope>NUCLEOTIDE SEQUENCE [LARGE SCALE GENOMIC DNA]</scope>
    <source>
        <strain evidence="3">Tucson 14030-0811.24</strain>
    </source>
</reference>
<evidence type="ECO:0000256" key="1">
    <source>
        <dbReference type="SAM" id="MobiDB-lite"/>
    </source>
</evidence>
<evidence type="ECO:0000313" key="2">
    <source>
        <dbReference type="EMBL" id="KRF99342.1"/>
    </source>
</evidence>
<dbReference type="STRING" id="7260.A0A0Q9WSV8"/>
<feature type="compositionally biased region" description="Low complexity" evidence="1">
    <location>
        <begin position="365"/>
        <end position="380"/>
    </location>
</feature>
<organism evidence="2 3">
    <name type="scientific">Drosophila willistoni</name>
    <name type="common">Fruit fly</name>
    <dbReference type="NCBI Taxonomy" id="7260"/>
    <lineage>
        <taxon>Eukaryota</taxon>
        <taxon>Metazoa</taxon>
        <taxon>Ecdysozoa</taxon>
        <taxon>Arthropoda</taxon>
        <taxon>Hexapoda</taxon>
        <taxon>Insecta</taxon>
        <taxon>Pterygota</taxon>
        <taxon>Neoptera</taxon>
        <taxon>Endopterygota</taxon>
        <taxon>Diptera</taxon>
        <taxon>Brachycera</taxon>
        <taxon>Muscomorpha</taxon>
        <taxon>Ephydroidea</taxon>
        <taxon>Drosophilidae</taxon>
        <taxon>Drosophila</taxon>
        <taxon>Sophophora</taxon>
    </lineage>
</organism>
<protein>
    <submittedName>
        <fullName evidence="2">Uncharacterized protein</fullName>
    </submittedName>
</protein>
<keyword evidence="3" id="KW-1185">Reference proteome</keyword>
<evidence type="ECO:0000313" key="3">
    <source>
        <dbReference type="Proteomes" id="UP000007798"/>
    </source>
</evidence>
<feature type="region of interest" description="Disordered" evidence="1">
    <location>
        <begin position="353"/>
        <end position="438"/>
    </location>
</feature>
<feature type="compositionally biased region" description="Basic residues" evidence="1">
    <location>
        <begin position="225"/>
        <end position="236"/>
    </location>
</feature>
<feature type="region of interest" description="Disordered" evidence="1">
    <location>
        <begin position="269"/>
        <end position="339"/>
    </location>
</feature>
<sequence length="438" mass="45014">MPILGASQRSMGRFAAPAANVGGSTILPLGGGGLSAADSTALAARRINRKRTTIQTRSSAGALGGLSGVGGGPNYSNSRLGMGMGMNISSNMLATSTITKKEQPATTSKSAAQVNRFYRRSAAAAAVAVQGANSSATVATIGSGSTTKPAASSSAAQGAAAGIALTPIQSTTKKSSLVRKVGGGAKNINPLDTIKRRVKFSANVHTYPSSTSTKKSARIGEIQLKKRVKKLKRNRSRKEGGGGSGASLSTDSQHGYIYNIDSKRVAPLARGRSASTGLSSGGTTTNSSKRLTKSSTQAKAKAAISEARVSTTTTSAPNKKHQQQRIKAGGVGGRISSTRTVRSVALTEAAEAVITMDKPNDNNNKKSPPSTTPSPSNSSTQKQRGCKRRLEQHNAPETVTKDGNGSGGAKGKENKTEEASRETIATTSDSDTVIKKRR</sequence>
<accession>A0A0Q9WSV8</accession>
<feature type="compositionally biased region" description="Low complexity" evidence="1">
    <location>
        <begin position="271"/>
        <end position="288"/>
    </location>
</feature>
<dbReference type="InParanoid" id="A0A0Q9WSV8"/>
<feature type="compositionally biased region" description="Polar residues" evidence="1">
    <location>
        <begin position="308"/>
        <end position="317"/>
    </location>
</feature>
<feature type="compositionally biased region" description="Basic and acidic residues" evidence="1">
    <location>
        <begin position="410"/>
        <end position="421"/>
    </location>
</feature>
<dbReference type="EMBL" id="CH964232">
    <property type="protein sequence ID" value="KRF99342.1"/>
    <property type="molecule type" value="Genomic_DNA"/>
</dbReference>
<dbReference type="Proteomes" id="UP000007798">
    <property type="component" value="Unassembled WGS sequence"/>
</dbReference>
<proteinExistence type="predicted"/>
<feature type="region of interest" description="Disordered" evidence="1">
    <location>
        <begin position="206"/>
        <end position="252"/>
    </location>
</feature>